<sequence>MRITEDTNLHLDIFIIAEDGISAQSDVEQNAPLTPLHHHRAHPVSPDLLKTQRNFLRPTRTIIKNGRWLVVLFPNPTNRNPSTETSPQPHDTTRSELQISISSHFRSLSLPSTTLDRAIDHYKTHTNRDVNDHGELELDLSLLPTTSLIELYEIIRAPNPKPESRQSQSAVRVGDSEASPAAAAALLECFPRRRPESDPNSERRVLYDFKSTDPATLSIIRGDAVEVVKKEDKRGLGWCLVRNKTGVKGWVPISHLEPEILDEDDW</sequence>
<dbReference type="Gene3D" id="2.30.30.40">
    <property type="entry name" value="SH3 Domains"/>
    <property type="match status" value="1"/>
</dbReference>
<dbReference type="InterPro" id="IPR036028">
    <property type="entry name" value="SH3-like_dom_sf"/>
</dbReference>
<feature type="compositionally biased region" description="Polar residues" evidence="2">
    <location>
        <begin position="75"/>
        <end position="93"/>
    </location>
</feature>
<dbReference type="CDD" id="cd00174">
    <property type="entry name" value="SH3"/>
    <property type="match status" value="1"/>
</dbReference>
<feature type="domain" description="SH3" evidence="3">
    <location>
        <begin position="201"/>
        <end position="260"/>
    </location>
</feature>
<protein>
    <recommendedName>
        <fullName evidence="3">SH3 domain-containing protein</fullName>
    </recommendedName>
</protein>
<keyword evidence="1" id="KW-0728">SH3 domain</keyword>
<evidence type="ECO:0000259" key="3">
    <source>
        <dbReference type="SMART" id="SM00326"/>
    </source>
</evidence>
<evidence type="ECO:0000256" key="2">
    <source>
        <dbReference type="SAM" id="MobiDB-lite"/>
    </source>
</evidence>
<dbReference type="EMBL" id="MU865022">
    <property type="protein sequence ID" value="KAK4459991.1"/>
    <property type="molecule type" value="Genomic_DNA"/>
</dbReference>
<comment type="caution">
    <text evidence="4">The sequence shown here is derived from an EMBL/GenBank/DDBJ whole genome shotgun (WGS) entry which is preliminary data.</text>
</comment>
<dbReference type="AlphaFoldDB" id="A0AAV9HJH4"/>
<organism evidence="4 5">
    <name type="scientific">Cladorrhinum samala</name>
    <dbReference type="NCBI Taxonomy" id="585594"/>
    <lineage>
        <taxon>Eukaryota</taxon>
        <taxon>Fungi</taxon>
        <taxon>Dikarya</taxon>
        <taxon>Ascomycota</taxon>
        <taxon>Pezizomycotina</taxon>
        <taxon>Sordariomycetes</taxon>
        <taxon>Sordariomycetidae</taxon>
        <taxon>Sordariales</taxon>
        <taxon>Podosporaceae</taxon>
        <taxon>Cladorrhinum</taxon>
    </lineage>
</organism>
<proteinExistence type="predicted"/>
<evidence type="ECO:0000313" key="5">
    <source>
        <dbReference type="Proteomes" id="UP001321749"/>
    </source>
</evidence>
<dbReference type="SUPFAM" id="SSF50044">
    <property type="entry name" value="SH3-domain"/>
    <property type="match status" value="1"/>
</dbReference>
<feature type="region of interest" description="Disordered" evidence="2">
    <location>
        <begin position="74"/>
        <end position="93"/>
    </location>
</feature>
<evidence type="ECO:0000256" key="1">
    <source>
        <dbReference type="ARBA" id="ARBA00022443"/>
    </source>
</evidence>
<dbReference type="InterPro" id="IPR001452">
    <property type="entry name" value="SH3_domain"/>
</dbReference>
<evidence type="ECO:0000313" key="4">
    <source>
        <dbReference type="EMBL" id="KAK4459991.1"/>
    </source>
</evidence>
<name>A0AAV9HJH4_9PEZI</name>
<dbReference type="Proteomes" id="UP001321749">
    <property type="component" value="Unassembled WGS sequence"/>
</dbReference>
<accession>A0AAV9HJH4</accession>
<gene>
    <name evidence="4" type="ORF">QBC42DRAFT_273313</name>
</gene>
<keyword evidence="5" id="KW-1185">Reference proteome</keyword>
<dbReference type="SMART" id="SM00326">
    <property type="entry name" value="SH3"/>
    <property type="match status" value="1"/>
</dbReference>
<reference evidence="4" key="1">
    <citation type="journal article" date="2023" name="Mol. Phylogenet. Evol.">
        <title>Genome-scale phylogeny and comparative genomics of the fungal order Sordariales.</title>
        <authorList>
            <person name="Hensen N."/>
            <person name="Bonometti L."/>
            <person name="Westerberg I."/>
            <person name="Brannstrom I.O."/>
            <person name="Guillou S."/>
            <person name="Cros-Aarteil S."/>
            <person name="Calhoun S."/>
            <person name="Haridas S."/>
            <person name="Kuo A."/>
            <person name="Mondo S."/>
            <person name="Pangilinan J."/>
            <person name="Riley R."/>
            <person name="LaButti K."/>
            <person name="Andreopoulos B."/>
            <person name="Lipzen A."/>
            <person name="Chen C."/>
            <person name="Yan M."/>
            <person name="Daum C."/>
            <person name="Ng V."/>
            <person name="Clum A."/>
            <person name="Steindorff A."/>
            <person name="Ohm R.A."/>
            <person name="Martin F."/>
            <person name="Silar P."/>
            <person name="Natvig D.O."/>
            <person name="Lalanne C."/>
            <person name="Gautier V."/>
            <person name="Ament-Velasquez S.L."/>
            <person name="Kruys A."/>
            <person name="Hutchinson M.I."/>
            <person name="Powell A.J."/>
            <person name="Barry K."/>
            <person name="Miller A.N."/>
            <person name="Grigoriev I.V."/>
            <person name="Debuchy R."/>
            <person name="Gladieux P."/>
            <person name="Hiltunen Thoren M."/>
            <person name="Johannesson H."/>
        </authorList>
    </citation>
    <scope>NUCLEOTIDE SEQUENCE</scope>
    <source>
        <strain evidence="4">PSN324</strain>
    </source>
</reference>
<dbReference type="Pfam" id="PF00018">
    <property type="entry name" value="SH3_1"/>
    <property type="match status" value="1"/>
</dbReference>
<reference evidence="4" key="2">
    <citation type="submission" date="2023-06" db="EMBL/GenBank/DDBJ databases">
        <authorList>
            <consortium name="Lawrence Berkeley National Laboratory"/>
            <person name="Mondo S.J."/>
            <person name="Hensen N."/>
            <person name="Bonometti L."/>
            <person name="Westerberg I."/>
            <person name="Brannstrom I.O."/>
            <person name="Guillou S."/>
            <person name="Cros-Aarteil S."/>
            <person name="Calhoun S."/>
            <person name="Haridas S."/>
            <person name="Kuo A."/>
            <person name="Pangilinan J."/>
            <person name="Riley R."/>
            <person name="Labutti K."/>
            <person name="Andreopoulos B."/>
            <person name="Lipzen A."/>
            <person name="Chen C."/>
            <person name="Yanf M."/>
            <person name="Daum C."/>
            <person name="Ng V."/>
            <person name="Clum A."/>
            <person name="Steindorff A."/>
            <person name="Ohm R."/>
            <person name="Martin F."/>
            <person name="Silar P."/>
            <person name="Natvig D."/>
            <person name="Lalanne C."/>
            <person name="Gautier V."/>
            <person name="Ament-Velasquez S.L."/>
            <person name="Kruys A."/>
            <person name="Hutchinson M.I."/>
            <person name="Powell A.J."/>
            <person name="Barry K."/>
            <person name="Miller A.N."/>
            <person name="Grigoriev I.V."/>
            <person name="Debuchy R."/>
            <person name="Gladieux P."/>
            <person name="Thoren M.H."/>
            <person name="Johannesson H."/>
        </authorList>
    </citation>
    <scope>NUCLEOTIDE SEQUENCE</scope>
    <source>
        <strain evidence="4">PSN324</strain>
    </source>
</reference>